<accession>A0A813DKP3</accession>
<evidence type="ECO:0000313" key="1">
    <source>
        <dbReference type="EMBL" id="CAE8589215.1"/>
    </source>
</evidence>
<dbReference type="Proteomes" id="UP000626109">
    <property type="component" value="Unassembled WGS sequence"/>
</dbReference>
<evidence type="ECO:0000313" key="4">
    <source>
        <dbReference type="EMBL" id="CAE8728144.1"/>
    </source>
</evidence>
<organism evidence="1 5">
    <name type="scientific">Polarella glacialis</name>
    <name type="common">Dinoflagellate</name>
    <dbReference type="NCBI Taxonomy" id="89957"/>
    <lineage>
        <taxon>Eukaryota</taxon>
        <taxon>Sar</taxon>
        <taxon>Alveolata</taxon>
        <taxon>Dinophyceae</taxon>
        <taxon>Suessiales</taxon>
        <taxon>Suessiaceae</taxon>
        <taxon>Polarella</taxon>
    </lineage>
</organism>
<protein>
    <submittedName>
        <fullName evidence="1">Uncharacterized protein</fullName>
    </submittedName>
</protein>
<proteinExistence type="predicted"/>
<comment type="caution">
    <text evidence="1">The sequence shown here is derived from an EMBL/GenBank/DDBJ whole genome shotgun (WGS) entry which is preliminary data.</text>
</comment>
<dbReference type="EMBL" id="CAJNNW010035506">
    <property type="protein sequence ID" value="CAE8728144.1"/>
    <property type="molecule type" value="Genomic_DNA"/>
</dbReference>
<evidence type="ECO:0000313" key="2">
    <source>
        <dbReference type="EMBL" id="CAE8631368.1"/>
    </source>
</evidence>
<evidence type="ECO:0000313" key="3">
    <source>
        <dbReference type="EMBL" id="CAE8635967.1"/>
    </source>
</evidence>
<dbReference type="EMBL" id="CAJNNV010003553">
    <property type="protein sequence ID" value="CAE8589215.1"/>
    <property type="molecule type" value="Genomic_DNA"/>
</dbReference>
<dbReference type="AlphaFoldDB" id="A0A813DKP3"/>
<gene>
    <name evidence="2" type="ORF">PGLA1383_LOCUS47478</name>
    <name evidence="1" type="ORF">PGLA1383_LOCUS7990</name>
    <name evidence="3" type="ORF">PGLA2088_LOCUS1541</name>
    <name evidence="4" type="ORF">PGLA2088_LOCUS45032</name>
</gene>
<keyword evidence="5" id="KW-1185">Reference proteome</keyword>
<dbReference type="EMBL" id="CAJNNW010001205">
    <property type="protein sequence ID" value="CAE8635967.1"/>
    <property type="molecule type" value="Genomic_DNA"/>
</dbReference>
<name>A0A813DKP3_POLGL</name>
<dbReference type="Proteomes" id="UP000654075">
    <property type="component" value="Unassembled WGS sequence"/>
</dbReference>
<dbReference type="EMBL" id="CAJNNV010030107">
    <property type="protein sequence ID" value="CAE8631368.1"/>
    <property type="molecule type" value="Genomic_DNA"/>
</dbReference>
<sequence length="181" mass="18528">MSHGGGKARSASLIIAGALMAFATCVTLGLRGAAWLAAPAATSSSASVRDGRRELLAGLVGVATSSSVAFGQSSAEAAAPSTITLSTKLCKDSKCEQTEKQVDKVKITLGKCEYSSADGVSVLYECIEGSKLNFKVFFLSEVCDGLLLQDAQIPHNQCTALTGLGSLKSGTWTWSGGCGQA</sequence>
<evidence type="ECO:0000313" key="5">
    <source>
        <dbReference type="Proteomes" id="UP000654075"/>
    </source>
</evidence>
<reference evidence="1" key="1">
    <citation type="submission" date="2021-02" db="EMBL/GenBank/DDBJ databases">
        <authorList>
            <person name="Dougan E. K."/>
            <person name="Rhodes N."/>
            <person name="Thang M."/>
            <person name="Chan C."/>
        </authorList>
    </citation>
    <scope>NUCLEOTIDE SEQUENCE</scope>
</reference>